<proteinExistence type="predicted"/>
<dbReference type="EMBL" id="CAJOAY010021361">
    <property type="protein sequence ID" value="CAF4347881.1"/>
    <property type="molecule type" value="Genomic_DNA"/>
</dbReference>
<protein>
    <submittedName>
        <fullName evidence="2">Uncharacterized protein</fullName>
    </submittedName>
</protein>
<comment type="caution">
    <text evidence="2">The sequence shown here is derived from an EMBL/GenBank/DDBJ whole genome shotgun (WGS) entry which is preliminary data.</text>
</comment>
<feature type="compositionally biased region" description="Basic and acidic residues" evidence="1">
    <location>
        <begin position="15"/>
        <end position="24"/>
    </location>
</feature>
<gene>
    <name evidence="2" type="ORF">OKA104_LOCUS48642</name>
</gene>
<organism evidence="2 3">
    <name type="scientific">Adineta steineri</name>
    <dbReference type="NCBI Taxonomy" id="433720"/>
    <lineage>
        <taxon>Eukaryota</taxon>
        <taxon>Metazoa</taxon>
        <taxon>Spiralia</taxon>
        <taxon>Gnathifera</taxon>
        <taxon>Rotifera</taxon>
        <taxon>Eurotatoria</taxon>
        <taxon>Bdelloidea</taxon>
        <taxon>Adinetida</taxon>
        <taxon>Adinetidae</taxon>
        <taxon>Adineta</taxon>
    </lineage>
</organism>
<dbReference type="Proteomes" id="UP000663881">
    <property type="component" value="Unassembled WGS sequence"/>
</dbReference>
<evidence type="ECO:0000313" key="2">
    <source>
        <dbReference type="EMBL" id="CAF4347881.1"/>
    </source>
</evidence>
<accession>A0A820KPD8</accession>
<evidence type="ECO:0000256" key="1">
    <source>
        <dbReference type="SAM" id="MobiDB-lite"/>
    </source>
</evidence>
<reference evidence="2" key="1">
    <citation type="submission" date="2021-02" db="EMBL/GenBank/DDBJ databases">
        <authorList>
            <person name="Nowell W R."/>
        </authorList>
    </citation>
    <scope>NUCLEOTIDE SEQUENCE</scope>
</reference>
<name>A0A820KPD8_9BILA</name>
<dbReference type="AlphaFoldDB" id="A0A820KPD8"/>
<sequence length="69" mass="7642">MHNTKKSSTGPNQPHSREVEHPAIDSKNTFEVSFDSIKGYNLDIPIQPTLDPSYTSSPEIPNQDSSSNK</sequence>
<feature type="region of interest" description="Disordered" evidence="1">
    <location>
        <begin position="44"/>
        <end position="69"/>
    </location>
</feature>
<feature type="region of interest" description="Disordered" evidence="1">
    <location>
        <begin position="1"/>
        <end position="27"/>
    </location>
</feature>
<feature type="compositionally biased region" description="Polar residues" evidence="1">
    <location>
        <begin position="50"/>
        <end position="69"/>
    </location>
</feature>
<evidence type="ECO:0000313" key="3">
    <source>
        <dbReference type="Proteomes" id="UP000663881"/>
    </source>
</evidence>
<feature type="compositionally biased region" description="Polar residues" evidence="1">
    <location>
        <begin position="1"/>
        <end position="14"/>
    </location>
</feature>